<dbReference type="InterPro" id="IPR027359">
    <property type="entry name" value="Volt_channel_dom_sf"/>
</dbReference>
<dbReference type="InterPro" id="IPR013099">
    <property type="entry name" value="K_chnl_dom"/>
</dbReference>
<evidence type="ECO:0000256" key="11">
    <source>
        <dbReference type="SAM" id="Phobius"/>
    </source>
</evidence>
<keyword evidence="7 11" id="KW-1133">Transmembrane helix</keyword>
<keyword evidence="2" id="KW-0813">Transport</keyword>
<reference evidence="13" key="1">
    <citation type="journal article" date="2015" name="Nature">
        <title>Complex archaea that bridge the gap between prokaryotes and eukaryotes.</title>
        <authorList>
            <person name="Spang A."/>
            <person name="Saw J.H."/>
            <person name="Jorgensen S.L."/>
            <person name="Zaremba-Niedzwiedzka K."/>
            <person name="Martijn J."/>
            <person name="Lind A.E."/>
            <person name="van Eijk R."/>
            <person name="Schleper C."/>
            <person name="Guy L."/>
            <person name="Ettema T.J."/>
        </authorList>
    </citation>
    <scope>NUCLEOTIDE SEQUENCE</scope>
</reference>
<dbReference type="AlphaFoldDB" id="A0A0F8YNT5"/>
<organism evidence="13">
    <name type="scientific">marine sediment metagenome</name>
    <dbReference type="NCBI Taxonomy" id="412755"/>
    <lineage>
        <taxon>unclassified sequences</taxon>
        <taxon>metagenomes</taxon>
        <taxon>ecological metagenomes</taxon>
    </lineage>
</organism>
<evidence type="ECO:0000259" key="12">
    <source>
        <dbReference type="Pfam" id="PF07885"/>
    </source>
</evidence>
<keyword evidence="6" id="KW-0630">Potassium</keyword>
<protein>
    <recommendedName>
        <fullName evidence="12">Potassium channel domain-containing protein</fullName>
    </recommendedName>
</protein>
<dbReference type="GO" id="GO:0005267">
    <property type="term" value="F:potassium channel activity"/>
    <property type="evidence" value="ECO:0007669"/>
    <property type="project" value="UniProtKB-KW"/>
</dbReference>
<dbReference type="GO" id="GO:0016020">
    <property type="term" value="C:membrane"/>
    <property type="evidence" value="ECO:0007669"/>
    <property type="project" value="UniProtKB-SubCell"/>
</dbReference>
<dbReference type="SUPFAM" id="SSF81324">
    <property type="entry name" value="Voltage-gated potassium channels"/>
    <property type="match status" value="1"/>
</dbReference>
<dbReference type="PANTHER" id="PTHR10027:SF10">
    <property type="entry name" value="SLOWPOKE 2, ISOFORM D"/>
    <property type="match status" value="1"/>
</dbReference>
<keyword evidence="4 11" id="KW-0812">Transmembrane</keyword>
<evidence type="ECO:0000256" key="3">
    <source>
        <dbReference type="ARBA" id="ARBA00022538"/>
    </source>
</evidence>
<dbReference type="EMBL" id="LAZR01052385">
    <property type="protein sequence ID" value="KKK83083.1"/>
    <property type="molecule type" value="Genomic_DNA"/>
</dbReference>
<feature type="transmembrane region" description="Helical" evidence="11">
    <location>
        <begin position="119"/>
        <end position="140"/>
    </location>
</feature>
<evidence type="ECO:0000256" key="6">
    <source>
        <dbReference type="ARBA" id="ARBA00022958"/>
    </source>
</evidence>
<gene>
    <name evidence="13" type="ORF">LCGC14_2796940</name>
</gene>
<evidence type="ECO:0000256" key="9">
    <source>
        <dbReference type="ARBA" id="ARBA00023136"/>
    </source>
</evidence>
<feature type="transmembrane region" description="Helical" evidence="11">
    <location>
        <begin position="176"/>
        <end position="200"/>
    </location>
</feature>
<feature type="transmembrane region" description="Helical" evidence="11">
    <location>
        <begin position="12"/>
        <end position="29"/>
    </location>
</feature>
<name>A0A0F8YNT5_9ZZZZ</name>
<proteinExistence type="predicted"/>
<keyword evidence="3" id="KW-0633">Potassium transport</keyword>
<sequence>MDERSERIAKRFEVPILIAALPVIPAIVVQESSLGKPWTVLAAVLNWAIWAAFVTEVIVMLAVVPEKTRWLRRHPLEVAIVALTAPLLPMSLQVLRALRAVLVLVRVVRLSKNVFSIEGLGYAALLVLLTVLGGGALYAAVEPATTTWDGVWWAIVTIATVGYGDVAPRTDEGRAVAIVVMVVGVGFVAMLTGAVAQLFIARAGIGLGEPEVGDGEAHPGSVDAELLRELREITARLSRLESRFGGGPSPP</sequence>
<dbReference type="Gene3D" id="1.20.120.350">
    <property type="entry name" value="Voltage-gated potassium channels. Chain C"/>
    <property type="match status" value="1"/>
</dbReference>
<evidence type="ECO:0000256" key="2">
    <source>
        <dbReference type="ARBA" id="ARBA00022448"/>
    </source>
</evidence>
<evidence type="ECO:0000256" key="4">
    <source>
        <dbReference type="ARBA" id="ARBA00022692"/>
    </source>
</evidence>
<comment type="caution">
    <text evidence="13">The sequence shown here is derived from an EMBL/GenBank/DDBJ whole genome shotgun (WGS) entry which is preliminary data.</text>
</comment>
<feature type="domain" description="Potassium channel" evidence="12">
    <location>
        <begin position="127"/>
        <end position="199"/>
    </location>
</feature>
<dbReference type="InterPro" id="IPR047871">
    <property type="entry name" value="K_chnl_Slo-like"/>
</dbReference>
<keyword evidence="10" id="KW-0407">Ion channel</keyword>
<keyword evidence="5" id="KW-0631">Potassium channel</keyword>
<dbReference type="Gene3D" id="1.10.287.70">
    <property type="match status" value="1"/>
</dbReference>
<feature type="transmembrane region" description="Helical" evidence="11">
    <location>
        <begin position="41"/>
        <end position="64"/>
    </location>
</feature>
<feature type="transmembrane region" description="Helical" evidence="11">
    <location>
        <begin position="147"/>
        <end position="164"/>
    </location>
</feature>
<evidence type="ECO:0000256" key="1">
    <source>
        <dbReference type="ARBA" id="ARBA00004141"/>
    </source>
</evidence>
<evidence type="ECO:0000256" key="8">
    <source>
        <dbReference type="ARBA" id="ARBA00023065"/>
    </source>
</evidence>
<evidence type="ECO:0000256" key="7">
    <source>
        <dbReference type="ARBA" id="ARBA00022989"/>
    </source>
</evidence>
<evidence type="ECO:0000313" key="13">
    <source>
        <dbReference type="EMBL" id="KKK83083.1"/>
    </source>
</evidence>
<keyword evidence="8" id="KW-0406">Ion transport</keyword>
<evidence type="ECO:0000256" key="5">
    <source>
        <dbReference type="ARBA" id="ARBA00022826"/>
    </source>
</evidence>
<evidence type="ECO:0000256" key="10">
    <source>
        <dbReference type="ARBA" id="ARBA00023303"/>
    </source>
</evidence>
<accession>A0A0F8YNT5</accession>
<comment type="subcellular location">
    <subcellularLocation>
        <location evidence="1">Membrane</location>
        <topology evidence="1">Multi-pass membrane protein</topology>
    </subcellularLocation>
</comment>
<dbReference type="PANTHER" id="PTHR10027">
    <property type="entry name" value="CALCIUM-ACTIVATED POTASSIUM CHANNEL ALPHA CHAIN"/>
    <property type="match status" value="1"/>
</dbReference>
<dbReference type="Pfam" id="PF07885">
    <property type="entry name" value="Ion_trans_2"/>
    <property type="match status" value="1"/>
</dbReference>
<keyword evidence="9 11" id="KW-0472">Membrane</keyword>